<dbReference type="InterPro" id="IPR036866">
    <property type="entry name" value="RibonucZ/Hydroxyglut_hydro"/>
</dbReference>
<feature type="transmembrane region" description="Helical" evidence="6">
    <location>
        <begin position="265"/>
        <end position="295"/>
    </location>
</feature>
<feature type="domain" description="Metallo-beta-lactamase" evidence="7">
    <location>
        <begin position="508"/>
        <end position="717"/>
    </location>
</feature>
<dbReference type="GO" id="GO:0005886">
    <property type="term" value="C:plasma membrane"/>
    <property type="evidence" value="ECO:0007669"/>
    <property type="project" value="UniProtKB-SubCell"/>
</dbReference>
<proteinExistence type="predicted"/>
<accession>A0AAJ1T1E1</accession>
<evidence type="ECO:0000256" key="1">
    <source>
        <dbReference type="ARBA" id="ARBA00004651"/>
    </source>
</evidence>
<dbReference type="Proteomes" id="UP001237207">
    <property type="component" value="Unassembled WGS sequence"/>
</dbReference>
<feature type="transmembrane region" description="Helical" evidence="6">
    <location>
        <begin position="332"/>
        <end position="351"/>
    </location>
</feature>
<dbReference type="EMBL" id="JAUSUC010000079">
    <property type="protein sequence ID" value="MDQ0216803.1"/>
    <property type="molecule type" value="Genomic_DNA"/>
</dbReference>
<dbReference type="InterPro" id="IPR025405">
    <property type="entry name" value="DUF4131"/>
</dbReference>
<dbReference type="NCBIfam" id="TIGR00361">
    <property type="entry name" value="ComEC_Rec2"/>
    <property type="match status" value="1"/>
</dbReference>
<gene>
    <name evidence="8" type="ORF">J2S13_003289</name>
</gene>
<dbReference type="NCBIfam" id="TIGR00360">
    <property type="entry name" value="ComEC_N-term"/>
    <property type="match status" value="1"/>
</dbReference>
<evidence type="ECO:0000313" key="8">
    <source>
        <dbReference type="EMBL" id="MDQ0216803.1"/>
    </source>
</evidence>
<dbReference type="CDD" id="cd07731">
    <property type="entry name" value="ComA-like_MBL-fold"/>
    <property type="match status" value="1"/>
</dbReference>
<dbReference type="InterPro" id="IPR004477">
    <property type="entry name" value="ComEC_N"/>
</dbReference>
<dbReference type="Pfam" id="PF03772">
    <property type="entry name" value="Competence"/>
    <property type="match status" value="1"/>
</dbReference>
<feature type="transmembrane region" description="Helical" evidence="6">
    <location>
        <begin position="307"/>
        <end position="326"/>
    </location>
</feature>
<dbReference type="InterPro" id="IPR001279">
    <property type="entry name" value="Metallo-B-lactamas"/>
</dbReference>
<feature type="transmembrane region" description="Helical" evidence="6">
    <location>
        <begin position="231"/>
        <end position="253"/>
    </location>
</feature>
<keyword evidence="9" id="KW-1185">Reference proteome</keyword>
<evidence type="ECO:0000259" key="7">
    <source>
        <dbReference type="SMART" id="SM00849"/>
    </source>
</evidence>
<evidence type="ECO:0000256" key="3">
    <source>
        <dbReference type="ARBA" id="ARBA00022692"/>
    </source>
</evidence>
<dbReference type="Pfam" id="PF13567">
    <property type="entry name" value="DUF4131"/>
    <property type="match status" value="1"/>
</dbReference>
<dbReference type="GO" id="GO:0030420">
    <property type="term" value="P:establishment of competence for transformation"/>
    <property type="evidence" value="ECO:0007669"/>
    <property type="project" value="InterPro"/>
</dbReference>
<comment type="caution">
    <text evidence="8">The sequence shown here is derived from an EMBL/GenBank/DDBJ whole genome shotgun (WGS) entry which is preliminary data.</text>
</comment>
<evidence type="ECO:0000256" key="4">
    <source>
        <dbReference type="ARBA" id="ARBA00022989"/>
    </source>
</evidence>
<feature type="transmembrane region" description="Helical" evidence="6">
    <location>
        <begin position="475"/>
        <end position="494"/>
    </location>
</feature>
<keyword evidence="5 6" id="KW-0472">Membrane</keyword>
<dbReference type="InterPro" id="IPR052159">
    <property type="entry name" value="Competence_DNA_uptake"/>
</dbReference>
<dbReference type="RefSeq" id="WP_307258888.1">
    <property type="nucleotide sequence ID" value="NZ_JAUSUC010000079.1"/>
</dbReference>
<dbReference type="Gene3D" id="3.60.15.10">
    <property type="entry name" value="Ribonuclease Z/Hydroxyacylglutathione hydrolase-like"/>
    <property type="match status" value="1"/>
</dbReference>
<protein>
    <submittedName>
        <fullName evidence="8">Competence protein ComEC</fullName>
    </submittedName>
</protein>
<dbReference type="PANTHER" id="PTHR30619:SF1">
    <property type="entry name" value="RECOMBINATION PROTEIN 2"/>
    <property type="match status" value="1"/>
</dbReference>
<dbReference type="Pfam" id="PF00753">
    <property type="entry name" value="Lactamase_B"/>
    <property type="match status" value="1"/>
</dbReference>
<keyword evidence="3 6" id="KW-0812">Transmembrane</keyword>
<sequence>MKGKIVYFAVFALYGYVWALPSNRGVLLVFSFLILYLLFKLPKPFLSLSILIFFLFYFYGNYKESQQISLYSGEESRFQLTISPDMTVDGDLLKATVKTDRQEKLKLYYRIPSEQNKEQIEKFLPHNRSCLIQGTLKKPNGIRNENGFQFEKFLNQQQIFWILEPQFISLSSCKPAPRSILSTLFEWRHSMTEIIKEDYPDELKGIAAALLFGDRSLAEDELLTAYQRLGIIHLLAISGLHVGLISGALFYILIRMGITKEYANIILLIFLPIYAIVAGGSPPVIRATLMTIVVLLSLQRPEKWTPLDALSCSLLIVLILQPYLIYHVGFQLSYAVSFSLILSSTRIIPIFQTLFSKMFAITVISQTASIPIMLFHFFEISFLSLITNLFFVPFYAFIVLPFILGTFLLQFFLPGIMSLLPVFMVIVQPIHEVAIRLSQWKYATIITGIPNDLLLALYIMATICAFIIWEKKRGLIYGSFVVVLTIVFHLFLPFCHPQGEVNFIDIGQGDSILVRLPYSKGTYLIDTGGVLPFKKEHWKERQQSFSIGEDVLIPYFKSKGITQIDKLILTHSDYDHIGASIEIMEHLKIKEIIISPGSEAKAVMKNIIHQAQRREIPVQYGIAGQSWTVQGAFFSFLHPADTRYEGNDDSLVLYMELGGKTWLLTGDLEKEGEEDLVKRYHVNVDILKVGHHGSRTSTTEPFLDMLSPSYAIISVGKGNRYGHPHREVMESLKKRRVKMLRTDEHGEISYKFYGQKGTFFIQSP</sequence>
<dbReference type="SUPFAM" id="SSF56281">
    <property type="entry name" value="Metallo-hydrolase/oxidoreductase"/>
    <property type="match status" value="1"/>
</dbReference>
<dbReference type="InterPro" id="IPR004797">
    <property type="entry name" value="Competence_ComEC/Rec2"/>
</dbReference>
<evidence type="ECO:0000256" key="2">
    <source>
        <dbReference type="ARBA" id="ARBA00022475"/>
    </source>
</evidence>
<keyword evidence="2" id="KW-1003">Cell membrane</keyword>
<feature type="transmembrane region" description="Helical" evidence="6">
    <location>
        <begin position="45"/>
        <end position="62"/>
    </location>
</feature>
<dbReference type="SMART" id="SM00849">
    <property type="entry name" value="Lactamase_B"/>
    <property type="match status" value="1"/>
</dbReference>
<reference evidence="8" key="1">
    <citation type="submission" date="2023-07" db="EMBL/GenBank/DDBJ databases">
        <title>Genomic Encyclopedia of Type Strains, Phase IV (KMG-IV): sequencing the most valuable type-strain genomes for metagenomic binning, comparative biology and taxonomic classification.</title>
        <authorList>
            <person name="Goeker M."/>
        </authorList>
    </citation>
    <scope>NUCLEOTIDE SEQUENCE</scope>
    <source>
        <strain evidence="8">DSM 23947</strain>
    </source>
</reference>
<evidence type="ECO:0000313" key="9">
    <source>
        <dbReference type="Proteomes" id="UP001237207"/>
    </source>
</evidence>
<evidence type="ECO:0000256" key="5">
    <source>
        <dbReference type="ARBA" id="ARBA00023136"/>
    </source>
</evidence>
<feature type="transmembrane region" description="Helical" evidence="6">
    <location>
        <begin position="7"/>
        <end position="39"/>
    </location>
</feature>
<feature type="transmembrane region" description="Helical" evidence="6">
    <location>
        <begin position="442"/>
        <end position="468"/>
    </location>
</feature>
<keyword evidence="4 6" id="KW-1133">Transmembrane helix</keyword>
<name>A0AAJ1T1E1_9BACI</name>
<comment type="subcellular location">
    <subcellularLocation>
        <location evidence="1">Cell membrane</location>
        <topology evidence="1">Multi-pass membrane protein</topology>
    </subcellularLocation>
</comment>
<dbReference type="AlphaFoldDB" id="A0AAJ1T1E1"/>
<dbReference type="PANTHER" id="PTHR30619">
    <property type="entry name" value="DNA INTERNALIZATION/COMPETENCE PROTEIN COMEC/REC2"/>
    <property type="match status" value="1"/>
</dbReference>
<dbReference type="InterPro" id="IPR035681">
    <property type="entry name" value="ComA-like_MBL"/>
</dbReference>
<evidence type="ECO:0000256" key="6">
    <source>
        <dbReference type="SAM" id="Phobius"/>
    </source>
</evidence>
<organism evidence="8 9">
    <name type="scientific">Oikeobacillus pervagus</name>
    <dbReference type="NCBI Taxonomy" id="1325931"/>
    <lineage>
        <taxon>Bacteria</taxon>
        <taxon>Bacillati</taxon>
        <taxon>Bacillota</taxon>
        <taxon>Bacilli</taxon>
        <taxon>Bacillales</taxon>
        <taxon>Bacillaceae</taxon>
        <taxon>Oikeobacillus</taxon>
    </lineage>
</organism>